<protein>
    <submittedName>
        <fullName evidence="1">Uncharacterized protein</fullName>
    </submittedName>
</protein>
<proteinExistence type="predicted"/>
<organism evidence="1 2">
    <name type="scientific">Thecamonas trahens ATCC 50062</name>
    <dbReference type="NCBI Taxonomy" id="461836"/>
    <lineage>
        <taxon>Eukaryota</taxon>
        <taxon>Apusozoa</taxon>
        <taxon>Apusomonadida</taxon>
        <taxon>Apusomonadidae</taxon>
        <taxon>Thecamonas</taxon>
    </lineage>
</organism>
<reference evidence="1 2" key="1">
    <citation type="submission" date="2010-05" db="EMBL/GenBank/DDBJ databases">
        <title>The Genome Sequence of Thecamonas trahens ATCC 50062.</title>
        <authorList>
            <consortium name="The Broad Institute Genome Sequencing Platform"/>
            <person name="Russ C."/>
            <person name="Cuomo C."/>
            <person name="Shea T."/>
            <person name="Young S.K."/>
            <person name="Zeng Q."/>
            <person name="Koehrsen M."/>
            <person name="Haas B."/>
            <person name="Borodovsky M."/>
            <person name="Guigo R."/>
            <person name="Alvarado L."/>
            <person name="Berlin A."/>
            <person name="Bochicchio J."/>
            <person name="Borenstein D."/>
            <person name="Chapman S."/>
            <person name="Chen Z."/>
            <person name="Freedman E."/>
            <person name="Gellesch M."/>
            <person name="Goldberg J."/>
            <person name="Griggs A."/>
            <person name="Gujja S."/>
            <person name="Heilman E."/>
            <person name="Heiman D."/>
            <person name="Hepburn T."/>
            <person name="Howarth C."/>
            <person name="Jen D."/>
            <person name="Larson L."/>
            <person name="Mehta T."/>
            <person name="Park D."/>
            <person name="Pearson M."/>
            <person name="Roberts A."/>
            <person name="Saif S."/>
            <person name="Shenoy N."/>
            <person name="Sisk P."/>
            <person name="Stolte C."/>
            <person name="Sykes S."/>
            <person name="Thomson T."/>
            <person name="Walk T."/>
            <person name="White J."/>
            <person name="Yandava C."/>
            <person name="Burger G."/>
            <person name="Gray M.W."/>
            <person name="Holland P.W.H."/>
            <person name="King N."/>
            <person name="Lang F.B.F."/>
            <person name="Roger A.J."/>
            <person name="Ruiz-Trillo I."/>
            <person name="Lander E."/>
            <person name="Nusbaum C."/>
        </authorList>
    </citation>
    <scope>NUCLEOTIDE SEQUENCE [LARGE SCALE GENOMIC DNA]</scope>
    <source>
        <strain evidence="1 2">ATCC 50062</strain>
    </source>
</reference>
<name>A0A0L0D486_THETB</name>
<dbReference type="Proteomes" id="UP000054408">
    <property type="component" value="Unassembled WGS sequence"/>
</dbReference>
<keyword evidence="2" id="KW-1185">Reference proteome</keyword>
<evidence type="ECO:0000313" key="2">
    <source>
        <dbReference type="Proteomes" id="UP000054408"/>
    </source>
</evidence>
<sequence>MEIGEFETFNELAPQSLCGTSECTLVLGEELADPSAARRAERCCSSLTAPSTESGACIPADHVCCGCSQEMCCACPRDPNHPHAAPKCLASCRITSDLPGADCSGCCPSPPLTAAFASSPTSSFAVAALACLAIFVSYRACTRSSTTAHSHAKPDIGRTA</sequence>
<dbReference type="AlphaFoldDB" id="A0A0L0D486"/>
<accession>A0A0L0D486</accession>
<dbReference type="RefSeq" id="XP_013763081.1">
    <property type="nucleotide sequence ID" value="XM_013907627.1"/>
</dbReference>
<gene>
    <name evidence="1" type="ORF">AMSG_00220</name>
</gene>
<evidence type="ECO:0000313" key="1">
    <source>
        <dbReference type="EMBL" id="KNC46103.1"/>
    </source>
</evidence>
<dbReference type="EMBL" id="GL349433">
    <property type="protein sequence ID" value="KNC46103.1"/>
    <property type="molecule type" value="Genomic_DNA"/>
</dbReference>
<dbReference type="GeneID" id="25560038"/>